<dbReference type="Pfam" id="PF08239">
    <property type="entry name" value="SH3_3"/>
    <property type="match status" value="1"/>
</dbReference>
<keyword evidence="6" id="KW-1185">Reference proteome</keyword>
<dbReference type="InterPro" id="IPR011992">
    <property type="entry name" value="EF-hand-dom_pair"/>
</dbReference>
<keyword evidence="1" id="KW-0929">Antimicrobial</keyword>
<evidence type="ECO:0000259" key="4">
    <source>
        <dbReference type="PROSITE" id="PS50222"/>
    </source>
</evidence>
<feature type="compositionally biased region" description="Basic and acidic residues" evidence="3">
    <location>
        <begin position="319"/>
        <end position="329"/>
    </location>
</feature>
<dbReference type="SUPFAM" id="SSF47473">
    <property type="entry name" value="EF-hand"/>
    <property type="match status" value="1"/>
</dbReference>
<dbReference type="Gene3D" id="1.10.530.40">
    <property type="match status" value="1"/>
</dbReference>
<keyword evidence="2" id="KW-0081">Bacteriolytic enzyme</keyword>
<evidence type="ECO:0000256" key="3">
    <source>
        <dbReference type="SAM" id="MobiDB-lite"/>
    </source>
</evidence>
<dbReference type="Gene3D" id="2.70.70.10">
    <property type="entry name" value="Glucose Permease (Domain IIA)"/>
    <property type="match status" value="1"/>
</dbReference>
<sequence>MADSKPINWAYPFPNTGTAINPLQYLTNMAKASGGYYPTGENGLWHGGVHFDKGTAAVFDQSSVRCIADGEVIAYRINDSYPISEYRDDVPMVKRAPFSSGFVLVKHRLQPPRPSNGGATTSEQSPPALTFYSLYMHLQDWAAYQAKSSLPRPTFWGADTYIVDTKDQGLNVRAEPNTNGAKLAVLSKGAQVTVSHSGGDFCKLLSIVSGAAEPALTPDSEGKLPGFVAFKLLKAQLEPKAKDSVVVLDTGIAIKAGDLIGHLGTYQNHNGAAQPLLHLEVFSCEDVPGFISKSQAWARTLPDADKTLLKVHKDASRLISHRDDIKPDNPPKQGDPGNRIGVDLIIPQALLDGLPATHKIKVSNAASGSSTTNTTNWWRLDGLFADKDGNPINGWLAEQDLITTRHSPWEWPGFQCIEDTGTPVEKLAYTFNAKGMLSEEEKQNYRTQINKADGGPVLAIARLFDIVDSDKDGVLTSDEIRAALGKPWHTQVLGHLITKYESEWYWDKIKWDELDPLLAEEPGKPNQIWEIEKQRIEKLSWWKELAGQHGISEDGKAWHFQVIGLIGSFSLLDDENDLKWLEVPRGQLTFDVEGNDITSSIHFSRVAHWPKGASGVTIGRGYDLGQRPNPEADLTEAGVPEPLFSWLIGAKGLKGQAAKTYLDGASDEIKKFQITRKQQYRLFIPVYEFMKSEVIRISGSPSNIESYGSLNWNKINSKIQDIAVDLIYRGDYTPSTRKLVQQHIVDNDLPALSATIADNSKWPGVPSDRFNRRASYLR</sequence>
<reference evidence="5" key="1">
    <citation type="submission" date="2021-04" db="EMBL/GenBank/DDBJ databases">
        <title>Oceanospirillales bacteria with DddD are important DMSP degraders in coastal seawater.</title>
        <authorList>
            <person name="Liu J."/>
        </authorList>
    </citation>
    <scope>NUCLEOTIDE SEQUENCE</scope>
    <source>
        <strain evidence="5">D13-4</strain>
    </source>
</reference>
<dbReference type="InterPro" id="IPR002048">
    <property type="entry name" value="EF_hand_dom"/>
</dbReference>
<proteinExistence type="predicted"/>
<dbReference type="CDD" id="cd16903">
    <property type="entry name" value="pesticin_lyz-like"/>
    <property type="match status" value="1"/>
</dbReference>
<feature type="domain" description="EF-hand" evidence="4">
    <location>
        <begin position="455"/>
        <end position="490"/>
    </location>
</feature>
<dbReference type="EMBL" id="CP073346">
    <property type="protein sequence ID" value="UTW05808.1"/>
    <property type="molecule type" value="Genomic_DNA"/>
</dbReference>
<evidence type="ECO:0000256" key="1">
    <source>
        <dbReference type="ARBA" id="ARBA00022529"/>
    </source>
</evidence>
<dbReference type="PROSITE" id="PS00018">
    <property type="entry name" value="EF_HAND_1"/>
    <property type="match status" value="1"/>
</dbReference>
<dbReference type="PROSITE" id="PS50222">
    <property type="entry name" value="EF_HAND_2"/>
    <property type="match status" value="1"/>
</dbReference>
<name>A0ABY5H2E9_9PSED</name>
<dbReference type="RefSeq" id="WP_255836388.1">
    <property type="nucleotide sequence ID" value="NZ_CP073346.1"/>
</dbReference>
<dbReference type="Proteomes" id="UP001059672">
    <property type="component" value="Chromosome"/>
</dbReference>
<gene>
    <name evidence="5" type="ORF">KDW96_11455</name>
</gene>
<dbReference type="InterPro" id="IPR011055">
    <property type="entry name" value="Dup_hybrid_motif"/>
</dbReference>
<evidence type="ECO:0000313" key="6">
    <source>
        <dbReference type="Proteomes" id="UP001059672"/>
    </source>
</evidence>
<accession>A0ABY5H2E9</accession>
<feature type="region of interest" description="Disordered" evidence="3">
    <location>
        <begin position="319"/>
        <end position="339"/>
    </location>
</feature>
<dbReference type="InterPro" id="IPR018247">
    <property type="entry name" value="EF_Hand_1_Ca_BS"/>
</dbReference>
<evidence type="ECO:0000313" key="5">
    <source>
        <dbReference type="EMBL" id="UTW05808.1"/>
    </source>
</evidence>
<dbReference type="InterPro" id="IPR023347">
    <property type="entry name" value="Lysozyme_dom_sf"/>
</dbReference>
<dbReference type="Gene3D" id="2.30.30.40">
    <property type="entry name" value="SH3 Domains"/>
    <property type="match status" value="1"/>
</dbReference>
<evidence type="ECO:0000256" key="2">
    <source>
        <dbReference type="ARBA" id="ARBA00022638"/>
    </source>
</evidence>
<dbReference type="InterPro" id="IPR003646">
    <property type="entry name" value="SH3-like_bac-type"/>
</dbReference>
<organism evidence="5 6">
    <name type="scientific">Pseudomonas benzenivorans</name>
    <dbReference type="NCBI Taxonomy" id="556533"/>
    <lineage>
        <taxon>Bacteria</taxon>
        <taxon>Pseudomonadati</taxon>
        <taxon>Pseudomonadota</taxon>
        <taxon>Gammaproteobacteria</taxon>
        <taxon>Pseudomonadales</taxon>
        <taxon>Pseudomonadaceae</taxon>
        <taxon>Pseudomonas</taxon>
    </lineage>
</organism>
<protein>
    <recommendedName>
        <fullName evidence="4">EF-hand domain-containing protein</fullName>
    </recommendedName>
</protein>